<comment type="caution">
    <text evidence="1">The sequence shown here is derived from an EMBL/GenBank/DDBJ whole genome shotgun (WGS) entry which is preliminary data.</text>
</comment>
<keyword evidence="2" id="KW-1185">Reference proteome</keyword>
<proteinExistence type="predicted"/>
<evidence type="ECO:0000313" key="2">
    <source>
        <dbReference type="Proteomes" id="UP000318717"/>
    </source>
</evidence>
<gene>
    <name evidence="1" type="ORF">VIN01S_06290</name>
</gene>
<reference evidence="1 2" key="1">
    <citation type="submission" date="2019-06" db="EMBL/GenBank/DDBJ databases">
        <title>Whole genome shotgun sequence of Vibrio inusitatus NBRC 102082.</title>
        <authorList>
            <person name="Hosoyama A."/>
            <person name="Uohara A."/>
            <person name="Ohji S."/>
            <person name="Ichikawa N."/>
        </authorList>
    </citation>
    <scope>NUCLEOTIDE SEQUENCE [LARGE SCALE GENOMIC DNA]</scope>
    <source>
        <strain evidence="1 2">NBRC 102082</strain>
    </source>
</reference>
<dbReference type="EMBL" id="BJLF01000002">
    <property type="protein sequence ID" value="GEA49825.1"/>
    <property type="molecule type" value="Genomic_DNA"/>
</dbReference>
<accession>A0A4Y3HS35</accession>
<dbReference type="OrthoDB" id="5919030at2"/>
<evidence type="ECO:0000313" key="1">
    <source>
        <dbReference type="EMBL" id="GEA49825.1"/>
    </source>
</evidence>
<sequence>MDQNQNTVQVEISAELLERLILDGHLCAAHINCLNSESKQKIWQMCLNICGKKMCKLHCQKEEDSHLTIWQTTGHY</sequence>
<dbReference type="Proteomes" id="UP000318717">
    <property type="component" value="Unassembled WGS sequence"/>
</dbReference>
<organism evidence="1 2">
    <name type="scientific">Vibrio inusitatus NBRC 102082</name>
    <dbReference type="NCBI Taxonomy" id="1219070"/>
    <lineage>
        <taxon>Bacteria</taxon>
        <taxon>Pseudomonadati</taxon>
        <taxon>Pseudomonadota</taxon>
        <taxon>Gammaproteobacteria</taxon>
        <taxon>Vibrionales</taxon>
        <taxon>Vibrionaceae</taxon>
        <taxon>Vibrio</taxon>
    </lineage>
</organism>
<name>A0A4Y3HS35_9VIBR</name>
<protein>
    <submittedName>
        <fullName evidence="1">Uncharacterized protein</fullName>
    </submittedName>
</protein>
<dbReference type="AlphaFoldDB" id="A0A4Y3HS35"/>